<evidence type="ECO:0000256" key="10">
    <source>
        <dbReference type="ARBA" id="ARBA00022837"/>
    </source>
</evidence>
<evidence type="ECO:0000256" key="3">
    <source>
        <dbReference type="ARBA" id="ARBA00006873"/>
    </source>
</evidence>
<evidence type="ECO:0000256" key="6">
    <source>
        <dbReference type="ARBA" id="ARBA00022559"/>
    </source>
</evidence>
<dbReference type="PANTHER" id="PTHR31517">
    <property type="match status" value="1"/>
</dbReference>
<feature type="binding site" evidence="17">
    <location>
        <position position="66"/>
    </location>
    <ligand>
        <name>Ca(2+)</name>
        <dbReference type="ChEBI" id="CHEBI:29108"/>
        <label>1</label>
    </ligand>
</feature>
<feature type="region of interest" description="Disordered" evidence="20">
    <location>
        <begin position="321"/>
        <end position="595"/>
    </location>
</feature>
<evidence type="ECO:0000313" key="23">
    <source>
        <dbReference type="EMBL" id="KAJ4800761.1"/>
    </source>
</evidence>
<reference evidence="23" key="1">
    <citation type="submission" date="2022-08" db="EMBL/GenBank/DDBJ databases">
        <authorList>
            <person name="Marques A."/>
        </authorList>
    </citation>
    <scope>NUCLEOTIDE SEQUENCE</scope>
    <source>
        <strain evidence="23">RhyPub2mFocal</strain>
        <tissue evidence="23">Leaves</tissue>
    </source>
</reference>
<keyword evidence="24" id="KW-1185">Reference proteome</keyword>
<dbReference type="EMBL" id="JAMFTS010000002">
    <property type="protein sequence ID" value="KAJ4800761.1"/>
    <property type="molecule type" value="Genomic_DNA"/>
</dbReference>
<feature type="compositionally biased region" description="Low complexity" evidence="20">
    <location>
        <begin position="465"/>
        <end position="477"/>
    </location>
</feature>
<dbReference type="GO" id="GO:0006979">
    <property type="term" value="P:response to oxidative stress"/>
    <property type="evidence" value="ECO:0007669"/>
    <property type="project" value="InterPro"/>
</dbReference>
<feature type="disulfide bond" evidence="19">
    <location>
        <begin position="112"/>
        <end position="313"/>
    </location>
</feature>
<evidence type="ECO:0000256" key="4">
    <source>
        <dbReference type="ARBA" id="ARBA00012313"/>
    </source>
</evidence>
<organism evidence="23 24">
    <name type="scientific">Rhynchospora pubera</name>
    <dbReference type="NCBI Taxonomy" id="906938"/>
    <lineage>
        <taxon>Eukaryota</taxon>
        <taxon>Viridiplantae</taxon>
        <taxon>Streptophyta</taxon>
        <taxon>Embryophyta</taxon>
        <taxon>Tracheophyta</taxon>
        <taxon>Spermatophyta</taxon>
        <taxon>Magnoliopsida</taxon>
        <taxon>Liliopsida</taxon>
        <taxon>Poales</taxon>
        <taxon>Cyperaceae</taxon>
        <taxon>Cyperoideae</taxon>
        <taxon>Rhynchosporeae</taxon>
        <taxon>Rhynchospora</taxon>
    </lineage>
</organism>
<keyword evidence="10 17" id="KW-0106">Calcium</keyword>
<evidence type="ECO:0000256" key="20">
    <source>
        <dbReference type="SAM" id="MobiDB-lite"/>
    </source>
</evidence>
<dbReference type="GO" id="GO:0020037">
    <property type="term" value="F:heme binding"/>
    <property type="evidence" value="ECO:0007669"/>
    <property type="project" value="InterPro"/>
</dbReference>
<dbReference type="InterPro" id="IPR019794">
    <property type="entry name" value="Peroxidases_AS"/>
</dbReference>
<feature type="compositionally biased region" description="Low complexity" evidence="20">
    <location>
        <begin position="395"/>
        <end position="427"/>
    </location>
</feature>
<dbReference type="PANTHER" id="PTHR31517:SF59">
    <property type="entry name" value="PEROXIDASE"/>
    <property type="match status" value="1"/>
</dbReference>
<feature type="signal peptide" evidence="21">
    <location>
        <begin position="1"/>
        <end position="16"/>
    </location>
</feature>
<dbReference type="InterPro" id="IPR010255">
    <property type="entry name" value="Haem_peroxidase_sf"/>
</dbReference>
<feature type="disulfide bond" evidence="19">
    <location>
        <begin position="27"/>
        <end position="106"/>
    </location>
</feature>
<dbReference type="CDD" id="cd00693">
    <property type="entry name" value="secretory_peroxidase"/>
    <property type="match status" value="1"/>
</dbReference>
<dbReference type="Proteomes" id="UP001140206">
    <property type="component" value="Chromosome 2"/>
</dbReference>
<evidence type="ECO:0000259" key="22">
    <source>
        <dbReference type="PROSITE" id="PS50873"/>
    </source>
</evidence>
<feature type="disulfide bond" evidence="19">
    <location>
        <begin position="189"/>
        <end position="221"/>
    </location>
</feature>
<evidence type="ECO:0000256" key="16">
    <source>
        <dbReference type="PIRSR" id="PIRSR600823-2"/>
    </source>
</evidence>
<keyword evidence="8 17" id="KW-0479">Metal-binding</keyword>
<gene>
    <name evidence="23" type="ORF">LUZ62_052007</name>
</gene>
<keyword evidence="6 23" id="KW-0575">Peroxidase</keyword>
<feature type="binding site" evidence="17">
    <location>
        <position position="64"/>
    </location>
    <ligand>
        <name>Ca(2+)</name>
        <dbReference type="ChEBI" id="CHEBI:29108"/>
        <label>1</label>
    </ligand>
</feature>
<dbReference type="GO" id="GO:0140825">
    <property type="term" value="F:lactoperoxidase activity"/>
    <property type="evidence" value="ECO:0007669"/>
    <property type="project" value="UniProtKB-EC"/>
</dbReference>
<evidence type="ECO:0000256" key="13">
    <source>
        <dbReference type="ARBA" id="ARBA00023157"/>
    </source>
</evidence>
<feature type="binding site" evidence="17">
    <location>
        <position position="62"/>
    </location>
    <ligand>
        <name>Ca(2+)</name>
        <dbReference type="ChEBI" id="CHEBI:29108"/>
        <label>1</label>
    </ligand>
</feature>
<evidence type="ECO:0000256" key="17">
    <source>
        <dbReference type="PIRSR" id="PIRSR600823-3"/>
    </source>
</evidence>
<feature type="chain" id="PRO_5043821231" description="peroxidase" evidence="21">
    <location>
        <begin position="17"/>
        <end position="595"/>
    </location>
</feature>
<dbReference type="EC" id="1.11.1.7" evidence="4"/>
<evidence type="ECO:0000256" key="9">
    <source>
        <dbReference type="ARBA" id="ARBA00022729"/>
    </source>
</evidence>
<comment type="function">
    <text evidence="2">Removal of H(2)O(2), oxidation of toxic reductants, biosynthesis and degradation of lignin, suberization, auxin catabolism, response to environmental stresses such as wounding, pathogen attack and oxidative stress. These functions might be dependent on each isozyme/isoform in each plant tissue.</text>
</comment>
<evidence type="ECO:0000256" key="14">
    <source>
        <dbReference type="ARBA" id="ARBA00023324"/>
    </source>
</evidence>
<comment type="catalytic activity">
    <reaction evidence="1">
        <text>2 a phenolic donor + H2O2 = 2 a phenolic radical donor + 2 H2O</text>
        <dbReference type="Rhea" id="RHEA:56136"/>
        <dbReference type="ChEBI" id="CHEBI:15377"/>
        <dbReference type="ChEBI" id="CHEBI:16240"/>
        <dbReference type="ChEBI" id="CHEBI:139520"/>
        <dbReference type="ChEBI" id="CHEBI:139521"/>
        <dbReference type="EC" id="1.11.1.7"/>
    </reaction>
</comment>
<feature type="site" description="Transition state stabilizer" evidence="18">
    <location>
        <position position="54"/>
    </location>
</feature>
<dbReference type="PRINTS" id="PR00458">
    <property type="entry name" value="PEROXIDASE"/>
</dbReference>
<evidence type="ECO:0000313" key="24">
    <source>
        <dbReference type="Proteomes" id="UP001140206"/>
    </source>
</evidence>
<keyword evidence="13 19" id="KW-1015">Disulfide bond</keyword>
<evidence type="ECO:0000256" key="21">
    <source>
        <dbReference type="SAM" id="SignalP"/>
    </source>
</evidence>
<feature type="binding site" evidence="17">
    <location>
        <position position="59"/>
    </location>
    <ligand>
        <name>Ca(2+)</name>
        <dbReference type="ChEBI" id="CHEBI:29108"/>
        <label>1</label>
    </ligand>
</feature>
<dbReference type="InterPro" id="IPR000823">
    <property type="entry name" value="Peroxidase_pln"/>
</dbReference>
<evidence type="ECO:0000256" key="7">
    <source>
        <dbReference type="ARBA" id="ARBA00022617"/>
    </source>
</evidence>
<evidence type="ECO:0000256" key="2">
    <source>
        <dbReference type="ARBA" id="ARBA00002322"/>
    </source>
</evidence>
<comment type="cofactor">
    <cofactor evidence="17">
        <name>heme b</name>
        <dbReference type="ChEBI" id="CHEBI:60344"/>
    </cofactor>
    <text evidence="17">Binds 1 heme b (iron(II)-protoporphyrin IX) group per subunit.</text>
</comment>
<feature type="compositionally biased region" description="Pro residues" evidence="20">
    <location>
        <begin position="501"/>
        <end position="523"/>
    </location>
</feature>
<protein>
    <recommendedName>
        <fullName evidence="4">peroxidase</fullName>
        <ecNumber evidence="4">1.11.1.7</ecNumber>
    </recommendedName>
</protein>
<dbReference type="InterPro" id="IPR002016">
    <property type="entry name" value="Haem_peroxidase"/>
</dbReference>
<feature type="compositionally biased region" description="Pro residues" evidence="20">
    <location>
        <begin position="428"/>
        <end position="464"/>
    </location>
</feature>
<feature type="binding site" evidence="17">
    <location>
        <position position="80"/>
    </location>
    <ligand>
        <name>Ca(2+)</name>
        <dbReference type="ChEBI" id="CHEBI:29108"/>
        <label>1</label>
    </ligand>
</feature>
<feature type="active site" description="Proton acceptor" evidence="15">
    <location>
        <position position="58"/>
    </location>
</feature>
<dbReference type="InterPro" id="IPR019793">
    <property type="entry name" value="Peroxidases_heam-ligand_BS"/>
</dbReference>
<keyword evidence="12 17" id="KW-0408">Iron</keyword>
<dbReference type="GO" id="GO:0046872">
    <property type="term" value="F:metal ion binding"/>
    <property type="evidence" value="ECO:0007669"/>
    <property type="project" value="UniProtKB-KW"/>
</dbReference>
<dbReference type="Gene3D" id="1.10.520.10">
    <property type="match status" value="1"/>
</dbReference>
<dbReference type="PROSITE" id="PS00436">
    <property type="entry name" value="PEROXIDASE_2"/>
    <property type="match status" value="1"/>
</dbReference>
<feature type="binding site" evidence="17">
    <location>
        <position position="245"/>
    </location>
    <ligand>
        <name>Ca(2+)</name>
        <dbReference type="ChEBI" id="CHEBI:29108"/>
        <label>2</label>
    </ligand>
</feature>
<dbReference type="GO" id="GO:0042744">
    <property type="term" value="P:hydrogen peroxide catabolic process"/>
    <property type="evidence" value="ECO:0007669"/>
    <property type="project" value="UniProtKB-KW"/>
</dbReference>
<dbReference type="InterPro" id="IPR033905">
    <property type="entry name" value="Secretory_peroxidase"/>
</dbReference>
<dbReference type="FunFam" id="1.10.520.10:FF:000008">
    <property type="entry name" value="Peroxidase"/>
    <property type="match status" value="1"/>
</dbReference>
<feature type="binding site" description="axial binding residue" evidence="17">
    <location>
        <position position="182"/>
    </location>
    <ligand>
        <name>heme b</name>
        <dbReference type="ChEBI" id="CHEBI:60344"/>
    </ligand>
    <ligandPart>
        <name>Fe</name>
        <dbReference type="ChEBI" id="CHEBI:18248"/>
    </ligandPart>
</feature>
<name>A0AAV8GBK0_9POAL</name>
<evidence type="ECO:0000256" key="12">
    <source>
        <dbReference type="ARBA" id="ARBA00023004"/>
    </source>
</evidence>
<feature type="binding site" evidence="17">
    <location>
        <position position="183"/>
    </location>
    <ligand>
        <name>Ca(2+)</name>
        <dbReference type="ChEBI" id="CHEBI:29108"/>
        <label>2</label>
    </ligand>
</feature>
<feature type="binding site" evidence="16">
    <location>
        <position position="152"/>
    </location>
    <ligand>
        <name>substrate</name>
    </ligand>
</feature>
<feature type="compositionally biased region" description="Pro residues" evidence="20">
    <location>
        <begin position="322"/>
        <end position="340"/>
    </location>
</feature>
<keyword evidence="5" id="KW-0964">Secreted</keyword>
<evidence type="ECO:0000256" key="15">
    <source>
        <dbReference type="PIRSR" id="PIRSR600823-1"/>
    </source>
</evidence>
<feature type="binding site" evidence="17">
    <location>
        <position position="237"/>
    </location>
    <ligand>
        <name>Ca(2+)</name>
        <dbReference type="ChEBI" id="CHEBI:29108"/>
        <label>2</label>
    </ligand>
</feature>
<dbReference type="PROSITE" id="PS00435">
    <property type="entry name" value="PEROXIDASE_1"/>
    <property type="match status" value="1"/>
</dbReference>
<evidence type="ECO:0000256" key="5">
    <source>
        <dbReference type="ARBA" id="ARBA00022525"/>
    </source>
</evidence>
<dbReference type="Pfam" id="PF00141">
    <property type="entry name" value="peroxidase"/>
    <property type="match status" value="1"/>
</dbReference>
<evidence type="ECO:0000256" key="18">
    <source>
        <dbReference type="PIRSR" id="PIRSR600823-4"/>
    </source>
</evidence>
<feature type="domain" description="Plant heme peroxidase family profile" evidence="22">
    <location>
        <begin position="17"/>
        <end position="317"/>
    </location>
</feature>
<accession>A0AAV8GBK0</accession>
<sequence>MKALLFILAFLHLTSAALQVGFYATTCPQAESTVQSVISNRFLTDRTITAALLRMYFHDCFVNGCDASLLIAPTNSTQSEQSAGPNLTVRGFDIIDEAKSKLEAICPNTVSCSDIIALATRDAVVQSSGPNYTIPTGRRDGLRSDPNDVNLPGPSLTVSEALQFFTSKGFSLNDMVILLGGHTVGVSHCTFFRDRMENFNGTGAPDPTLDQKLLANLKQICGPAQKPLDQDSTAFLDQNTSFIVDNSYYKQLLIGRGILQIDEELAFDNSTASFVKMLASNATSFFQLFVDALVRLGNVEVLEGKAGEVRKNCSIFNAMLPSSPPVPSPTKSPSPSPSPTPSASKSPSPSLSPLPSPSKSPSPSPSPLQSPSESPSPSPSPLPSPSKSPSPLLAPSPAKSLSPSPSPTPSATKSPSPSLSPLSSPSKSPSPSPSPLKSPSKSPSPPPSPLPSPSKSPSSLPAPSPSKSSSPSPSHSPLSPPSKSPSPSSSPPSTPKSSSPSPSPFSSPSKTPSPSPLPSPSKSPSPLTSPSKSPSPSPSPSRSPSPSPLRAPSRAPSPSPSPLQAPSRSPSPSPLRAPSRSPSPSPSKAPSPSPL</sequence>
<proteinExistence type="inferred from homology"/>
<evidence type="ECO:0000256" key="1">
    <source>
        <dbReference type="ARBA" id="ARBA00000189"/>
    </source>
</evidence>
<dbReference type="PROSITE" id="PS50873">
    <property type="entry name" value="PEROXIDASE_4"/>
    <property type="match status" value="1"/>
</dbReference>
<comment type="similarity">
    <text evidence="3">Belongs to the peroxidase family. Ascorbate peroxidase subfamily.</text>
</comment>
<comment type="caution">
    <text evidence="23">The sequence shown here is derived from an EMBL/GenBank/DDBJ whole genome shotgun (WGS) entry which is preliminary data.</text>
</comment>
<evidence type="ECO:0000256" key="8">
    <source>
        <dbReference type="ARBA" id="ARBA00022723"/>
    </source>
</evidence>
<evidence type="ECO:0000256" key="19">
    <source>
        <dbReference type="PIRSR" id="PIRSR600823-5"/>
    </source>
</evidence>
<feature type="compositionally biased region" description="Pro residues" evidence="20">
    <location>
        <begin position="350"/>
        <end position="394"/>
    </location>
</feature>
<keyword evidence="14" id="KW-0376">Hydrogen peroxide</keyword>
<feature type="compositionally biased region" description="Pro residues" evidence="20">
    <location>
        <begin position="478"/>
        <end position="494"/>
    </location>
</feature>
<feature type="compositionally biased region" description="Pro residues" evidence="20">
    <location>
        <begin position="533"/>
        <end position="595"/>
    </location>
</feature>
<keyword evidence="9 21" id="KW-0732">Signal</keyword>
<dbReference type="AlphaFoldDB" id="A0AAV8GBK0"/>
<dbReference type="Gene3D" id="1.10.420.10">
    <property type="entry name" value="Peroxidase, domain 2"/>
    <property type="match status" value="1"/>
</dbReference>
<comment type="cofactor">
    <cofactor evidence="17">
        <name>Ca(2+)</name>
        <dbReference type="ChEBI" id="CHEBI:29108"/>
    </cofactor>
    <text evidence="17">Binds 2 calcium ions per subunit.</text>
</comment>
<dbReference type="SUPFAM" id="SSF48113">
    <property type="entry name" value="Heme-dependent peroxidases"/>
    <property type="match status" value="1"/>
</dbReference>
<dbReference type="PRINTS" id="PR00461">
    <property type="entry name" value="PLPEROXIDASE"/>
</dbReference>
<feature type="disulfide bond" evidence="19">
    <location>
        <begin position="60"/>
        <end position="65"/>
    </location>
</feature>
<evidence type="ECO:0000256" key="11">
    <source>
        <dbReference type="ARBA" id="ARBA00023002"/>
    </source>
</evidence>
<dbReference type="FunFam" id="1.10.420.10:FF:000007">
    <property type="entry name" value="Peroxidase"/>
    <property type="match status" value="1"/>
</dbReference>
<keyword evidence="7" id="KW-0349">Heme</keyword>
<feature type="binding site" evidence="17">
    <location>
        <position position="68"/>
    </location>
    <ligand>
        <name>Ca(2+)</name>
        <dbReference type="ChEBI" id="CHEBI:29108"/>
        <label>1</label>
    </ligand>
</feature>
<feature type="binding site" evidence="17">
    <location>
        <position position="240"/>
    </location>
    <ligand>
        <name>Ca(2+)</name>
        <dbReference type="ChEBI" id="CHEBI:29108"/>
        <label>2</label>
    </ligand>
</feature>
<keyword evidence="11" id="KW-0560">Oxidoreductase</keyword>